<comment type="similarity">
    <text evidence="1">Belongs to the short-chain fatty acyl-CoA assimilation regulator (ScfR) family.</text>
</comment>
<dbReference type="InterPro" id="IPR010359">
    <property type="entry name" value="IrrE_HExxH"/>
</dbReference>
<dbReference type="PANTHER" id="PTHR43236:SF1">
    <property type="entry name" value="BLL7220 PROTEIN"/>
    <property type="match status" value="1"/>
</dbReference>
<proteinExistence type="inferred from homology"/>
<dbReference type="EMBL" id="JBHSNA010000011">
    <property type="protein sequence ID" value="MFC5567168.1"/>
    <property type="molecule type" value="Genomic_DNA"/>
</dbReference>
<evidence type="ECO:0000259" key="3">
    <source>
        <dbReference type="PROSITE" id="PS50943"/>
    </source>
</evidence>
<dbReference type="Proteomes" id="UP001596056">
    <property type="component" value="Unassembled WGS sequence"/>
</dbReference>
<evidence type="ECO:0000313" key="4">
    <source>
        <dbReference type="EMBL" id="MFC5567168.1"/>
    </source>
</evidence>
<reference evidence="5" key="1">
    <citation type="journal article" date="2019" name="Int. J. Syst. Evol. Microbiol.">
        <title>The Global Catalogue of Microorganisms (GCM) 10K type strain sequencing project: providing services to taxonomists for standard genome sequencing and annotation.</title>
        <authorList>
            <consortium name="The Broad Institute Genomics Platform"/>
            <consortium name="The Broad Institute Genome Sequencing Center for Infectious Disease"/>
            <person name="Wu L."/>
            <person name="Ma J."/>
        </authorList>
    </citation>
    <scope>NUCLEOTIDE SEQUENCE [LARGE SCALE GENOMIC DNA]</scope>
    <source>
        <strain evidence="5">KACC 11588</strain>
    </source>
</reference>
<gene>
    <name evidence="4" type="ORF">ACFPOC_12210</name>
</gene>
<dbReference type="InterPro" id="IPR001387">
    <property type="entry name" value="Cro/C1-type_HTH"/>
</dbReference>
<dbReference type="SUPFAM" id="SSF47413">
    <property type="entry name" value="lambda repressor-like DNA-binding domains"/>
    <property type="match status" value="1"/>
</dbReference>
<dbReference type="SMART" id="SM00530">
    <property type="entry name" value="HTH_XRE"/>
    <property type="match status" value="1"/>
</dbReference>
<evidence type="ECO:0000256" key="2">
    <source>
        <dbReference type="SAM" id="MobiDB-lite"/>
    </source>
</evidence>
<dbReference type="PROSITE" id="PS50943">
    <property type="entry name" value="HTH_CROC1"/>
    <property type="match status" value="1"/>
</dbReference>
<dbReference type="InterPro" id="IPR010982">
    <property type="entry name" value="Lambda_DNA-bd_dom_sf"/>
</dbReference>
<keyword evidence="5" id="KW-1185">Reference proteome</keyword>
<dbReference type="Gene3D" id="1.10.260.40">
    <property type="entry name" value="lambda repressor-like DNA-binding domains"/>
    <property type="match status" value="1"/>
</dbReference>
<feature type="domain" description="HTH cro/C1-type" evidence="3">
    <location>
        <begin position="15"/>
        <end position="69"/>
    </location>
</feature>
<name>A0ABW0SDU6_9RHOB</name>
<accession>A0ABW0SDU6</accession>
<protein>
    <submittedName>
        <fullName evidence="4">Helix-turn-helix domain-containing protein</fullName>
    </submittedName>
</protein>
<dbReference type="InterPro" id="IPR052345">
    <property type="entry name" value="Rad_response_metalloprotease"/>
</dbReference>
<organism evidence="4 5">
    <name type="scientific">Rubellimicrobium aerolatum</name>
    <dbReference type="NCBI Taxonomy" id="490979"/>
    <lineage>
        <taxon>Bacteria</taxon>
        <taxon>Pseudomonadati</taxon>
        <taxon>Pseudomonadota</taxon>
        <taxon>Alphaproteobacteria</taxon>
        <taxon>Rhodobacterales</taxon>
        <taxon>Roseobacteraceae</taxon>
        <taxon>Rubellimicrobium</taxon>
    </lineage>
</organism>
<dbReference type="Gene3D" id="1.10.10.2910">
    <property type="match status" value="1"/>
</dbReference>
<sequence>MTMRNGTPGFQSKRLVDARDSRGLTQIALADLIGRKSSTISRWESGDQSPEPEALETLSTALRLPVSYFLRTTAEHGEAPMFFRSLLSTTTQAERKRARVRLRWAEEISLSLQEWVDLPEVDVPFLEAADHRDIRDEHIEQIANECRIRWGLGLGPISDLMLVMENAGVVAVREEIGTAKMDGVSHWSALDQRPYILIASDKATAVRSRMDAAHELGHLVLHRFIPHKSLTSPADFKEIERQAFLFAGAFLLPAESFMAEVWSPSLNTFAVLKERWKVSIGAMIMRCIGLGVVEGAYEQRLWKHYTTRGWRKGEPLDDVLVPENPRLLARSVRLLVDEGHRTRRDLMSDFRLSSSDVEALCGLDQGYMGAEQAEVVPFPKVRARPGRADEGGQVIPLRRPN</sequence>
<feature type="region of interest" description="Disordered" evidence="2">
    <location>
        <begin position="382"/>
        <end position="401"/>
    </location>
</feature>
<dbReference type="Pfam" id="PF01381">
    <property type="entry name" value="HTH_3"/>
    <property type="match status" value="1"/>
</dbReference>
<evidence type="ECO:0000256" key="1">
    <source>
        <dbReference type="ARBA" id="ARBA00007227"/>
    </source>
</evidence>
<dbReference type="PANTHER" id="PTHR43236">
    <property type="entry name" value="ANTITOXIN HIGA1"/>
    <property type="match status" value="1"/>
</dbReference>
<comment type="caution">
    <text evidence="4">The sequence shown here is derived from an EMBL/GenBank/DDBJ whole genome shotgun (WGS) entry which is preliminary data.</text>
</comment>
<evidence type="ECO:0000313" key="5">
    <source>
        <dbReference type="Proteomes" id="UP001596056"/>
    </source>
</evidence>
<dbReference type="RefSeq" id="WP_209842093.1">
    <property type="nucleotide sequence ID" value="NZ_JAGGJP010000014.1"/>
</dbReference>
<dbReference type="CDD" id="cd00093">
    <property type="entry name" value="HTH_XRE"/>
    <property type="match status" value="1"/>
</dbReference>
<dbReference type="Pfam" id="PF06114">
    <property type="entry name" value="Peptidase_M78"/>
    <property type="match status" value="1"/>
</dbReference>